<dbReference type="EMBL" id="JAFCNB010000001">
    <property type="protein sequence ID" value="MBP2702515.1"/>
    <property type="molecule type" value="Genomic_DNA"/>
</dbReference>
<evidence type="ECO:0000256" key="1">
    <source>
        <dbReference type="SAM" id="MobiDB-lite"/>
    </source>
</evidence>
<feature type="transmembrane region" description="Helical" evidence="2">
    <location>
        <begin position="47"/>
        <end position="67"/>
    </location>
</feature>
<proteinExistence type="predicted"/>
<dbReference type="Proteomes" id="UP000674234">
    <property type="component" value="Unassembled WGS sequence"/>
</dbReference>
<evidence type="ECO:0000256" key="2">
    <source>
        <dbReference type="SAM" id="Phobius"/>
    </source>
</evidence>
<evidence type="ECO:0000313" key="4">
    <source>
        <dbReference type="Proteomes" id="UP000674234"/>
    </source>
</evidence>
<gene>
    <name evidence="3" type="ORF">JOL79_01710</name>
</gene>
<organism evidence="3 4">
    <name type="scientific">Microbispora oryzae</name>
    <dbReference type="NCBI Taxonomy" id="2806554"/>
    <lineage>
        <taxon>Bacteria</taxon>
        <taxon>Bacillati</taxon>
        <taxon>Actinomycetota</taxon>
        <taxon>Actinomycetes</taxon>
        <taxon>Streptosporangiales</taxon>
        <taxon>Streptosporangiaceae</taxon>
        <taxon>Microbispora</taxon>
    </lineage>
</organism>
<keyword evidence="2" id="KW-0812">Transmembrane</keyword>
<dbReference type="RefSeq" id="WP_210153804.1">
    <property type="nucleotide sequence ID" value="NZ_JAFCNB010000001.1"/>
</dbReference>
<evidence type="ECO:0000313" key="3">
    <source>
        <dbReference type="EMBL" id="MBP2702515.1"/>
    </source>
</evidence>
<dbReference type="AlphaFoldDB" id="A0A940WBP4"/>
<comment type="caution">
    <text evidence="3">The sequence shown here is derived from an EMBL/GenBank/DDBJ whole genome shotgun (WGS) entry which is preliminary data.</text>
</comment>
<feature type="compositionally biased region" description="Acidic residues" evidence="1">
    <location>
        <begin position="110"/>
        <end position="120"/>
    </location>
</feature>
<sequence>MRPAEPDDIEERFRALVAQFGDDEIRRLTDEADLGERAVRRRDRRPVRAVLLTLFAVVVIAGLVIGARPDVLGRLSSLAGGSGGEQTPEPHFGAAVARPGPTLNPVPGEPDGDTDPETGPDPDAGTGPGATGAAADPFAGSPAAGFAVGGKGIVTPHPKGLGGLSRGQVGEALRRVRRILTAAHLDPATIRGGRPAALIALLHPRQRDYFREHLDKNGPDNTRRWVFSLKPGSAEQATDVVKVDGETTMAKRHSRDGRGGVTITADYLFVYAVNRPGDPAATTRLVTHRTAEFSAYERDGKLTVWLERTARSDAGAGCGFADGFVHPDFGDAPDGVSAVEPSGSPIDPYDRKRNMARAGCFPSAPV</sequence>
<feature type="region of interest" description="Disordered" evidence="1">
    <location>
        <begin position="80"/>
        <end position="138"/>
    </location>
</feature>
<keyword evidence="2" id="KW-1133">Transmembrane helix</keyword>
<protein>
    <submittedName>
        <fullName evidence="3">Uncharacterized protein</fullName>
    </submittedName>
</protein>
<name>A0A940WBP4_9ACTN</name>
<keyword evidence="2" id="KW-0472">Membrane</keyword>
<feature type="compositionally biased region" description="Low complexity" evidence="1">
    <location>
        <begin position="121"/>
        <end position="138"/>
    </location>
</feature>
<keyword evidence="4" id="KW-1185">Reference proteome</keyword>
<reference evidence="3" key="1">
    <citation type="submission" date="2021-02" db="EMBL/GenBank/DDBJ databases">
        <title>Draft genome sequence of Microbispora sp. RL4-1S isolated from rice leaves in Thailand.</title>
        <authorList>
            <person name="Muangham S."/>
            <person name="Duangmal K."/>
        </authorList>
    </citation>
    <scope>NUCLEOTIDE SEQUENCE</scope>
    <source>
        <strain evidence="3">RL4-1S</strain>
    </source>
</reference>
<accession>A0A940WBP4</accession>